<keyword evidence="5" id="KW-0223">Dioxygenase</keyword>
<dbReference type="PANTHER" id="PTHR10543">
    <property type="entry name" value="BETA-CAROTENE DIOXYGENASE"/>
    <property type="match status" value="1"/>
</dbReference>
<comment type="cofactor">
    <cofactor evidence="5">
        <name>Fe(2+)</name>
        <dbReference type="ChEBI" id="CHEBI:29033"/>
    </cofactor>
    <text evidence="5">Binds 1 Fe(2+) ion per subunit.</text>
</comment>
<keyword evidence="3 5" id="KW-0560">Oxidoreductase</keyword>
<proteinExistence type="inferred from homology"/>
<evidence type="ECO:0000256" key="4">
    <source>
        <dbReference type="ARBA" id="ARBA00023004"/>
    </source>
</evidence>
<gene>
    <name evidence="7" type="ORF">WCD58_32380</name>
</gene>
<dbReference type="PANTHER" id="PTHR10543:SF89">
    <property type="entry name" value="CAROTENOID 9,10(9',10')-CLEAVAGE DIOXYGENASE 1"/>
    <property type="match status" value="1"/>
</dbReference>
<dbReference type="InterPro" id="IPR004294">
    <property type="entry name" value="Carotenoid_Oase"/>
</dbReference>
<dbReference type="Proteomes" id="UP001369736">
    <property type="component" value="Unassembled WGS sequence"/>
</dbReference>
<feature type="region of interest" description="Disordered" evidence="6">
    <location>
        <begin position="1"/>
        <end position="24"/>
    </location>
</feature>
<reference evidence="7 8" key="1">
    <citation type="submission" date="2024-03" db="EMBL/GenBank/DDBJ databases">
        <title>Actinomycetospora sp. OC33-EN07, a novel actinomycete isolated from wild orchid (Aerides multiflora).</title>
        <authorList>
            <person name="Suriyachadkun C."/>
        </authorList>
    </citation>
    <scope>NUCLEOTIDE SEQUENCE [LARGE SCALE GENOMIC DNA]</scope>
    <source>
        <strain evidence="7 8">OC33-EN07</strain>
    </source>
</reference>
<sequence length="477" mass="51389">MTATRQGAPRRGDGRPAPVVPGPHLTGPFAPVIAEVDVAELEVVGELPVDLDGAYVRNGPNPRFSPIGSYVFPIDGDGMLHRIRLSEGRAGYDNRFVRTPMVLVEERAGHAIWPGFGSGRQPGPDEVGADLAGTRRQLPDINVVRHHGTLLALAECDRPYRIGPELETLGQESFGGVLPAGICAHPKTDPATGEMFAFCYSFSAPFLTWTVVRPDGTATPPRPVEGIARPSMIHDMAITGRYLILVVAPLYFDGAKAVNGGSMLSWQPDHGTWIALIPRDGGPVRWCADDAFWLWHTINAHDHGDTVVLDYVEWSRPDDLAPGPPVQPRLARAVLRPTTGKVRRSTLADVAAEFPRIDDRLLGTAHSVSASVARTGRDLPHPGCWDALAWYDTTAGTLTRWSPGELALGEPVFAPDPRSPDPHARDAGWWLVLGTRFGTGESALFVLPAADPTSGPVATVRLPVRVPLGLHGNWLPA</sequence>
<keyword evidence="8" id="KW-1185">Reference proteome</keyword>
<evidence type="ECO:0000313" key="7">
    <source>
        <dbReference type="EMBL" id="MEJ2865891.1"/>
    </source>
</evidence>
<evidence type="ECO:0000313" key="8">
    <source>
        <dbReference type="Proteomes" id="UP001369736"/>
    </source>
</evidence>
<protein>
    <recommendedName>
        <fullName evidence="5">Dioxygenase</fullName>
        <ecNumber evidence="5">1.13.11.-</ecNumber>
    </recommendedName>
</protein>
<organism evidence="7 8">
    <name type="scientific">Actinomycetospora flava</name>
    <dbReference type="NCBI Taxonomy" id="3129232"/>
    <lineage>
        <taxon>Bacteria</taxon>
        <taxon>Bacillati</taxon>
        <taxon>Actinomycetota</taxon>
        <taxon>Actinomycetes</taxon>
        <taxon>Pseudonocardiales</taxon>
        <taxon>Pseudonocardiaceae</taxon>
        <taxon>Actinomycetospora</taxon>
    </lineage>
</organism>
<evidence type="ECO:0000256" key="2">
    <source>
        <dbReference type="ARBA" id="ARBA00022723"/>
    </source>
</evidence>
<dbReference type="EMBL" id="JBBEGM010000023">
    <property type="protein sequence ID" value="MEJ2865891.1"/>
    <property type="molecule type" value="Genomic_DNA"/>
</dbReference>
<evidence type="ECO:0000256" key="6">
    <source>
        <dbReference type="SAM" id="MobiDB-lite"/>
    </source>
</evidence>
<dbReference type="EC" id="1.13.11.-" evidence="5"/>
<dbReference type="RefSeq" id="WP_337707268.1">
    <property type="nucleotide sequence ID" value="NZ_JBBEGM010000023.1"/>
</dbReference>
<dbReference type="Pfam" id="PF03055">
    <property type="entry name" value="RPE65"/>
    <property type="match status" value="1"/>
</dbReference>
<evidence type="ECO:0000256" key="5">
    <source>
        <dbReference type="RuleBase" id="RU364048"/>
    </source>
</evidence>
<evidence type="ECO:0000256" key="3">
    <source>
        <dbReference type="ARBA" id="ARBA00023002"/>
    </source>
</evidence>
<comment type="similarity">
    <text evidence="1 5">Belongs to the carotenoid oxygenase family.</text>
</comment>
<accession>A0ABU8MEX5</accession>
<name>A0ABU8MEX5_9PSEU</name>
<keyword evidence="2 5" id="KW-0479">Metal-binding</keyword>
<comment type="caution">
    <text evidence="7">The sequence shown here is derived from an EMBL/GenBank/DDBJ whole genome shotgun (WGS) entry which is preliminary data.</text>
</comment>
<evidence type="ECO:0000256" key="1">
    <source>
        <dbReference type="ARBA" id="ARBA00006787"/>
    </source>
</evidence>
<keyword evidence="4 5" id="KW-0408">Iron</keyword>